<evidence type="ECO:0000256" key="16">
    <source>
        <dbReference type="ARBA" id="ARBA00023136"/>
    </source>
</evidence>
<dbReference type="GO" id="GO:0034315">
    <property type="term" value="P:regulation of Arp2/3 complex-mediated actin nucleation"/>
    <property type="evidence" value="ECO:0007669"/>
    <property type="project" value="TreeGrafter"/>
</dbReference>
<evidence type="ECO:0000256" key="11">
    <source>
        <dbReference type="ARBA" id="ARBA00022801"/>
    </source>
</evidence>
<dbReference type="AlphaFoldDB" id="A0A8J9V357"/>
<dbReference type="Proteomes" id="UP000838878">
    <property type="component" value="Chromosome 10"/>
</dbReference>
<evidence type="ECO:0000256" key="5">
    <source>
        <dbReference type="ARBA" id="ARBA00017975"/>
    </source>
</evidence>
<keyword evidence="33" id="KW-1185">Reference proteome</keyword>
<dbReference type="InterPro" id="IPR036034">
    <property type="entry name" value="PDZ_sf"/>
</dbReference>
<evidence type="ECO:0000256" key="24">
    <source>
        <dbReference type="ARBA" id="ARBA00033721"/>
    </source>
</evidence>
<evidence type="ECO:0000259" key="30">
    <source>
        <dbReference type="PROSITE" id="PS50240"/>
    </source>
</evidence>
<dbReference type="GO" id="GO:0098842">
    <property type="term" value="C:postsynaptic early endosome"/>
    <property type="evidence" value="ECO:0007669"/>
    <property type="project" value="TreeGrafter"/>
</dbReference>
<evidence type="ECO:0000256" key="6">
    <source>
        <dbReference type="ARBA" id="ARBA00022490"/>
    </source>
</evidence>
<dbReference type="GO" id="GO:0006886">
    <property type="term" value="P:intracellular protein transport"/>
    <property type="evidence" value="ECO:0007669"/>
    <property type="project" value="TreeGrafter"/>
</dbReference>
<dbReference type="GO" id="GO:0014069">
    <property type="term" value="C:postsynaptic density"/>
    <property type="evidence" value="ECO:0007669"/>
    <property type="project" value="UniProtKB-SubCell"/>
</dbReference>
<feature type="domain" description="AH" evidence="31">
    <location>
        <begin position="554"/>
        <end position="767"/>
    </location>
</feature>
<evidence type="ECO:0000256" key="26">
    <source>
        <dbReference type="ARBA" id="ARBA00034105"/>
    </source>
</evidence>
<dbReference type="GO" id="GO:0032588">
    <property type="term" value="C:trans-Golgi network membrane"/>
    <property type="evidence" value="ECO:0007669"/>
    <property type="project" value="TreeGrafter"/>
</dbReference>
<comment type="function">
    <text evidence="24">Probable adapter protein that bind to and organize the subcellular localization of a variety of membrane proteins containing some PDZ recognition sequence. Involved in the clustering of various receptors, possibly by acting at the receptor internalization level. Plays a role in synaptic plasticity by regulating the trafficking and internalization of AMPA receptors. May be regulated upon PRKCA activation. May regulate ASIC1/ASIC3 channel. Regulates actin polymerization by inhibiting the actin-nucleating activity of the Arp2/3 complex; the function is competitive with nucleation promoting factors and is linked to neuronal morphology regulation and AMPA receptor (AMPAR) endocytosis. Via interaction with the Arp2/3 complex involved in regulation of synaptic plasicity of excitatory synapses and required for spine shrinkage during long-term depression (LTD). Involved in regulation of astrocyte morphology, antagonistic to Arp2/3 complex activator WASL/N-WASP function.</text>
</comment>
<dbReference type="SMART" id="SM00020">
    <property type="entry name" value="Tryp_SPc"/>
    <property type="match status" value="1"/>
</dbReference>
<keyword evidence="10" id="KW-0479">Metal-binding</keyword>
<feature type="region of interest" description="Disordered" evidence="28">
    <location>
        <begin position="816"/>
        <end position="837"/>
    </location>
</feature>
<dbReference type="SMART" id="SM01015">
    <property type="entry name" value="Arfaptin"/>
    <property type="match status" value="1"/>
</dbReference>
<dbReference type="CDD" id="cd00190">
    <property type="entry name" value="Tryp_SPc"/>
    <property type="match status" value="1"/>
</dbReference>
<gene>
    <name evidence="32" type="ORF">BINO364_LOCUS2046</name>
</gene>
<dbReference type="EMBL" id="OV170230">
    <property type="protein sequence ID" value="CAH0715063.1"/>
    <property type="molecule type" value="Genomic_DNA"/>
</dbReference>
<evidence type="ECO:0000313" key="33">
    <source>
        <dbReference type="Proteomes" id="UP000838878"/>
    </source>
</evidence>
<evidence type="ECO:0000256" key="18">
    <source>
        <dbReference type="ARBA" id="ARBA00023157"/>
    </source>
</evidence>
<keyword evidence="9" id="KW-0645">Protease</keyword>
<dbReference type="InterPro" id="IPR001254">
    <property type="entry name" value="Trypsin_dom"/>
</dbReference>
<keyword evidence="6" id="KW-0963">Cytoplasm</keyword>
<evidence type="ECO:0000259" key="31">
    <source>
        <dbReference type="PROSITE" id="PS50870"/>
    </source>
</evidence>
<dbReference type="GO" id="GO:0008021">
    <property type="term" value="C:synaptic vesicle"/>
    <property type="evidence" value="ECO:0007669"/>
    <property type="project" value="TreeGrafter"/>
</dbReference>
<dbReference type="FunFam" id="2.40.10.10:FF:000060">
    <property type="entry name" value="Acrosin"/>
    <property type="match status" value="1"/>
</dbReference>
<dbReference type="OrthoDB" id="5917245at2759"/>
<evidence type="ECO:0000256" key="21">
    <source>
        <dbReference type="ARBA" id="ARBA00023288"/>
    </source>
</evidence>
<dbReference type="InterPro" id="IPR037959">
    <property type="entry name" value="PICK1_BAR"/>
</dbReference>
<dbReference type="PRINTS" id="PR00722">
    <property type="entry name" value="CHYMOTRYPSIN"/>
</dbReference>
<keyword evidence="21" id="KW-0449">Lipoprotein</keyword>
<evidence type="ECO:0000256" key="27">
    <source>
        <dbReference type="ARBA" id="ARBA00093501"/>
    </source>
</evidence>
<dbReference type="InterPro" id="IPR001314">
    <property type="entry name" value="Peptidase_S1A"/>
</dbReference>
<evidence type="ECO:0000256" key="8">
    <source>
        <dbReference type="ARBA" id="ARBA00022599"/>
    </source>
</evidence>
<dbReference type="GO" id="GO:0019904">
    <property type="term" value="F:protein domain specific binding"/>
    <property type="evidence" value="ECO:0007669"/>
    <property type="project" value="InterPro"/>
</dbReference>
<keyword evidence="19" id="KW-0009">Actin-binding</keyword>
<evidence type="ECO:0000256" key="12">
    <source>
        <dbReference type="ARBA" id="ARBA00022825"/>
    </source>
</evidence>
<dbReference type="InterPro" id="IPR018114">
    <property type="entry name" value="TRYPSIN_HIS"/>
</dbReference>
<dbReference type="Gene3D" id="2.30.42.10">
    <property type="match status" value="1"/>
</dbReference>
<dbReference type="FunFam" id="2.30.42.10:FF:000073">
    <property type="entry name" value="Interacting with PRKCA"/>
    <property type="match status" value="1"/>
</dbReference>
<evidence type="ECO:0000256" key="2">
    <source>
        <dbReference type="ARBA" id="ARBA00004245"/>
    </source>
</evidence>
<dbReference type="GO" id="GO:0005856">
    <property type="term" value="C:cytoskeleton"/>
    <property type="evidence" value="ECO:0007669"/>
    <property type="project" value="UniProtKB-SubCell"/>
</dbReference>
<comment type="subcellular location">
    <subcellularLocation>
        <location evidence="2">Cytoplasm</location>
        <location evidence="2">Cytoskeleton</location>
    </subcellularLocation>
    <subcellularLocation>
        <location evidence="3">Cytoplasm</location>
        <location evidence="3">Perinuclear region</location>
    </subcellularLocation>
    <subcellularLocation>
        <location evidence="4">Membrane</location>
        <topology evidence="4">Lipid-anchor</topology>
    </subcellularLocation>
    <subcellularLocation>
        <location evidence="1">Membrane</location>
        <topology evidence="1">Peripheral membrane protein</topology>
    </subcellularLocation>
    <subcellularLocation>
        <location evidence="26">Postsynaptic density</location>
    </subcellularLocation>
    <subcellularLocation>
        <location evidence="25">Synapse</location>
        <location evidence="25">Synaptosome</location>
    </subcellularLocation>
</comment>
<dbReference type="SUPFAM" id="SSF103657">
    <property type="entry name" value="BAR/IMD domain-like"/>
    <property type="match status" value="1"/>
</dbReference>
<dbReference type="GO" id="GO:0005543">
    <property type="term" value="F:phospholipid binding"/>
    <property type="evidence" value="ECO:0007669"/>
    <property type="project" value="TreeGrafter"/>
</dbReference>
<keyword evidence="11" id="KW-0378">Hydrolase</keyword>
<evidence type="ECO:0000259" key="29">
    <source>
        <dbReference type="PROSITE" id="PS50106"/>
    </source>
</evidence>
<dbReference type="GO" id="GO:0046872">
    <property type="term" value="F:metal ion binding"/>
    <property type="evidence" value="ECO:0007669"/>
    <property type="project" value="UniProtKB-KW"/>
</dbReference>
<dbReference type="GO" id="GO:0002092">
    <property type="term" value="P:positive regulation of receptor internalization"/>
    <property type="evidence" value="ECO:0007669"/>
    <property type="project" value="TreeGrafter"/>
</dbReference>
<evidence type="ECO:0000256" key="25">
    <source>
        <dbReference type="ARBA" id="ARBA00034102"/>
    </source>
</evidence>
<dbReference type="Pfam" id="PF00595">
    <property type="entry name" value="PDZ"/>
    <property type="match status" value="1"/>
</dbReference>
<dbReference type="FunFam" id="1.20.1270.60:FF:000023">
    <property type="entry name" value="Interacting with PRKCA"/>
    <property type="match status" value="1"/>
</dbReference>
<evidence type="ECO:0000256" key="20">
    <source>
        <dbReference type="ARBA" id="ARBA00023212"/>
    </source>
</evidence>
<dbReference type="InterPro" id="IPR030798">
    <property type="entry name" value="Arfaptin_fam"/>
</dbReference>
<keyword evidence="8" id="KW-0771">Synaptosome</keyword>
<dbReference type="Gene3D" id="2.40.10.10">
    <property type="entry name" value="Trypsin-like serine proteases"/>
    <property type="match status" value="2"/>
</dbReference>
<dbReference type="InterPro" id="IPR043504">
    <property type="entry name" value="Peptidase_S1_PA_chymotrypsin"/>
</dbReference>
<evidence type="ECO:0000256" key="22">
    <source>
        <dbReference type="ARBA" id="ARBA00031097"/>
    </source>
</evidence>
<evidence type="ECO:0000256" key="23">
    <source>
        <dbReference type="ARBA" id="ARBA00032804"/>
    </source>
</evidence>
<sequence length="903" mass="102417">MNEGYDVAIKKNLTAATLIKVKFDSIAIVTPSILNEVRFTSEEDLINNIFSFVLLGESHYFTFNVKGKDFPHHPPYIVSLKVNGEENCRNPNRTYFERDNFVAKYLPDAPDKFCGRRKVNKESIPLIVSGSTTKAGHWPWHAAINKLTRGILNYICGGTLISKYVVLTAAHCATVRGVPVNPDLLGVVLGKYSLYRIEVTNQDREVSEVIVHDEYNKNSGNNDIALLKLSTEATFNNFVQPACIWFDGIYDNLPSFEITGTVVGWGIDQADILSKNLRTATLPIVPDITCIRYEPIYYTSVLNGKKFCAGNSNGTSACNGDSGGGFFVFVEDDRKYHYYKEVPIEERPGAWFHYKMFEDRINTKIGNSLSLSVDDSALMMKMEEKESRHEESLEEKIVEDVENSDCIFNDMRRERYMIQHQNLMGMTVTSGSVVLNKDEKNLIGISIGGGAPLCPCLYIVQIFDNTPASKDGTLQSGDELVGVNAQTVKGKTKVEVAKMIQAAKDQVTINYNKLHADPKQGKSLDIIMKKMKHRLVENMSTGTADALGLSRAILCNDTLVAKLNEMRDTETTYKRLVEHAKRMLKSYFDLLQTYKSLGDIFASIGVREPQARASEAFTKFGQYHRLLERDGIKMLKTLKPILADMGTYLHKAIPDTKLTIRKYADTKFEYLSYCLKVKEMDDEEYGYNALQEPLYRVETGNYEYRLILRCRQEARNRFARLRSDVLVKLELLDNKKTQDVAYQLRRFIQGLAVYLNETMEHLKENASLFPVEVDLSQNAFQYKSTTQLIQDNQEDDDDVEYGKEICEYHDLSDDDKESKVLNRRQNKDKDETDSAEQLLPDLTVNIESESSNVKSDSDNLTLLTELGLVDTKDDFGDFQDGLDEYKNNSDDVLDKLLNLSVGQ</sequence>
<proteinExistence type="predicted"/>
<evidence type="ECO:0000256" key="1">
    <source>
        <dbReference type="ARBA" id="ARBA00004170"/>
    </source>
</evidence>
<dbReference type="GO" id="GO:0043113">
    <property type="term" value="P:receptor clustering"/>
    <property type="evidence" value="ECO:0007669"/>
    <property type="project" value="TreeGrafter"/>
</dbReference>
<reference evidence="32" key="1">
    <citation type="submission" date="2021-12" db="EMBL/GenBank/DDBJ databases">
        <authorList>
            <person name="Martin H S."/>
        </authorList>
    </citation>
    <scope>NUCLEOTIDE SEQUENCE</scope>
</reference>
<feature type="non-terminal residue" evidence="32">
    <location>
        <position position="903"/>
    </location>
</feature>
<dbReference type="GO" id="GO:0006508">
    <property type="term" value="P:proteolysis"/>
    <property type="evidence" value="ECO:0007669"/>
    <property type="project" value="UniProtKB-KW"/>
</dbReference>
<evidence type="ECO:0000256" key="28">
    <source>
        <dbReference type="SAM" id="MobiDB-lite"/>
    </source>
</evidence>
<dbReference type="PROSITE" id="PS00134">
    <property type="entry name" value="TRYPSIN_HIS"/>
    <property type="match status" value="1"/>
</dbReference>
<dbReference type="InterPro" id="IPR010504">
    <property type="entry name" value="AH_dom"/>
</dbReference>
<dbReference type="GO" id="GO:0005080">
    <property type="term" value="F:protein kinase C binding"/>
    <property type="evidence" value="ECO:0007669"/>
    <property type="project" value="TreeGrafter"/>
</dbReference>
<keyword evidence="7" id="KW-0597">Phosphoprotein</keyword>
<dbReference type="PANTHER" id="PTHR12141:SF1">
    <property type="entry name" value="PRKCA-BINDING PROTEIN"/>
    <property type="match status" value="1"/>
</dbReference>
<dbReference type="GO" id="GO:0003779">
    <property type="term" value="F:actin binding"/>
    <property type="evidence" value="ECO:0007669"/>
    <property type="project" value="UniProtKB-KW"/>
</dbReference>
<dbReference type="GO" id="GO:0043005">
    <property type="term" value="C:neuron projection"/>
    <property type="evidence" value="ECO:0007669"/>
    <property type="project" value="UniProtKB-KW"/>
</dbReference>
<keyword evidence="14" id="KW-0106">Calcium</keyword>
<feature type="domain" description="Peptidase S1" evidence="30">
    <location>
        <begin position="127"/>
        <end position="366"/>
    </location>
</feature>
<evidence type="ECO:0000256" key="13">
    <source>
        <dbReference type="ARBA" id="ARBA00022833"/>
    </source>
</evidence>
<keyword evidence="18" id="KW-1015">Disulfide bond</keyword>
<dbReference type="InterPro" id="IPR001478">
    <property type="entry name" value="PDZ"/>
</dbReference>
<dbReference type="Gene3D" id="1.20.1270.60">
    <property type="entry name" value="Arfaptin homology (AH) domain/BAR domain"/>
    <property type="match status" value="1"/>
</dbReference>
<dbReference type="Pfam" id="PF00089">
    <property type="entry name" value="Trypsin"/>
    <property type="match status" value="1"/>
</dbReference>
<keyword evidence="16" id="KW-0472">Membrane</keyword>
<name>A0A8J9V357_9NEOP</name>
<evidence type="ECO:0000256" key="4">
    <source>
        <dbReference type="ARBA" id="ARBA00004635"/>
    </source>
</evidence>
<accession>A0A8J9V357</accession>
<dbReference type="GO" id="GO:0097062">
    <property type="term" value="P:dendritic spine maintenance"/>
    <property type="evidence" value="ECO:0007669"/>
    <property type="project" value="TreeGrafter"/>
</dbReference>
<dbReference type="InterPro" id="IPR027267">
    <property type="entry name" value="AH/BAR_dom_sf"/>
</dbReference>
<evidence type="ECO:0000256" key="3">
    <source>
        <dbReference type="ARBA" id="ARBA00004556"/>
    </source>
</evidence>
<evidence type="ECO:0000313" key="32">
    <source>
        <dbReference type="EMBL" id="CAH0715063.1"/>
    </source>
</evidence>
<dbReference type="SMART" id="SM00228">
    <property type="entry name" value="PDZ"/>
    <property type="match status" value="1"/>
</dbReference>
<evidence type="ECO:0000256" key="9">
    <source>
        <dbReference type="ARBA" id="ARBA00022670"/>
    </source>
</evidence>
<dbReference type="PROSITE" id="PS50240">
    <property type="entry name" value="TRYPSIN_DOM"/>
    <property type="match status" value="1"/>
</dbReference>
<dbReference type="Pfam" id="PF06456">
    <property type="entry name" value="Arfaptin"/>
    <property type="match status" value="1"/>
</dbReference>
<organism evidence="32 33">
    <name type="scientific">Brenthis ino</name>
    <name type="common">lesser marbled fritillary</name>
    <dbReference type="NCBI Taxonomy" id="405034"/>
    <lineage>
        <taxon>Eukaryota</taxon>
        <taxon>Metazoa</taxon>
        <taxon>Ecdysozoa</taxon>
        <taxon>Arthropoda</taxon>
        <taxon>Hexapoda</taxon>
        <taxon>Insecta</taxon>
        <taxon>Pterygota</taxon>
        <taxon>Neoptera</taxon>
        <taxon>Endopterygota</taxon>
        <taxon>Lepidoptera</taxon>
        <taxon>Glossata</taxon>
        <taxon>Ditrysia</taxon>
        <taxon>Papilionoidea</taxon>
        <taxon>Nymphalidae</taxon>
        <taxon>Heliconiinae</taxon>
        <taxon>Argynnini</taxon>
        <taxon>Brenthis</taxon>
    </lineage>
</organism>
<evidence type="ECO:0000256" key="7">
    <source>
        <dbReference type="ARBA" id="ARBA00022553"/>
    </source>
</evidence>
<dbReference type="PROSITE" id="PS50106">
    <property type="entry name" value="PDZ"/>
    <property type="match status" value="1"/>
</dbReference>
<dbReference type="SUPFAM" id="SSF50494">
    <property type="entry name" value="Trypsin-like serine proteases"/>
    <property type="match status" value="1"/>
</dbReference>
<keyword evidence="20" id="KW-0206">Cytoskeleton</keyword>
<keyword evidence="12" id="KW-0720">Serine protease</keyword>
<keyword evidence="15" id="KW-0770">Synapse</keyword>
<keyword evidence="17" id="KW-0564">Palmitate</keyword>
<evidence type="ECO:0000256" key="17">
    <source>
        <dbReference type="ARBA" id="ARBA00023139"/>
    </source>
</evidence>
<dbReference type="CDD" id="cd07659">
    <property type="entry name" value="BAR_PICK1"/>
    <property type="match status" value="1"/>
</dbReference>
<dbReference type="GO" id="GO:0048471">
    <property type="term" value="C:perinuclear region of cytoplasm"/>
    <property type="evidence" value="ECO:0007669"/>
    <property type="project" value="UniProtKB-SubCell"/>
</dbReference>
<protein>
    <recommendedName>
        <fullName evidence="5">PRKCA-binding protein</fullName>
    </recommendedName>
    <alternativeName>
        <fullName evidence="23">Protein interacting with C kinase 1</fullName>
    </alternativeName>
    <alternativeName>
        <fullName evidence="22">Protein kinase C-alpha-binding protein</fullName>
    </alternativeName>
</protein>
<feature type="domain" description="PDZ" evidence="29">
    <location>
        <begin position="432"/>
        <end position="515"/>
    </location>
</feature>
<feature type="compositionally biased region" description="Basic and acidic residues" evidence="28">
    <location>
        <begin position="816"/>
        <end position="832"/>
    </location>
</feature>
<dbReference type="GO" id="GO:0005886">
    <property type="term" value="C:plasma membrane"/>
    <property type="evidence" value="ECO:0007669"/>
    <property type="project" value="GOC"/>
</dbReference>
<evidence type="ECO:0000256" key="19">
    <source>
        <dbReference type="ARBA" id="ARBA00023203"/>
    </source>
</evidence>
<evidence type="ECO:0000256" key="10">
    <source>
        <dbReference type="ARBA" id="ARBA00022723"/>
    </source>
</evidence>
<dbReference type="GO" id="GO:0004252">
    <property type="term" value="F:serine-type endopeptidase activity"/>
    <property type="evidence" value="ECO:0007669"/>
    <property type="project" value="InterPro"/>
</dbReference>
<comment type="subunit">
    <text evidence="27">Monomer and homodimer. Interacts with CXADR. Interacts presynaptically with the glutamate receptors GRIA2, GRIA3, GRIK3, isoform 3 of GRIA4, isoform A of GRM4, GRM7 and GRM8; with NAPA and NAPB; and with BTG2. The interaction with NAPA and NAPB disrupts the interaction with GRIA2, conducting to the internalization of GRIA2. Interacts with PRKCA; with the amine transporters SLC6A2 and SLC6A3; with the channels ASIC1 and ASIC2; with the GTP-binding proteins ARF1 and ARF3; with the ephrin receptor tyrosine kinases EPHA7, EPHB1 and EPHB2; with ERBB2 and through its PDZ domain with the C-terminal tail of PRLHR. Interacts with UNC5A. Interacts (via AH domain) with NCS1/FREQ; in a calcium-dependent manner. Interacts with F-actin and associates with the ARP2/3 complex. Interacts (via PDZ domain) with ARF1 (activated); the interaction blocks Arp2/3 complex inhibition. Interacts with SORCS3.</text>
</comment>
<dbReference type="CDD" id="cd06722">
    <property type="entry name" value="PDZ_PICK1-like"/>
    <property type="match status" value="1"/>
</dbReference>
<evidence type="ECO:0000256" key="15">
    <source>
        <dbReference type="ARBA" id="ARBA00023018"/>
    </source>
</evidence>
<keyword evidence="13" id="KW-0862">Zinc</keyword>
<dbReference type="SUPFAM" id="SSF50156">
    <property type="entry name" value="PDZ domain-like"/>
    <property type="match status" value="1"/>
</dbReference>
<dbReference type="PANTHER" id="PTHR12141">
    <property type="entry name" value="ARFAPTIN-RELATED"/>
    <property type="match status" value="1"/>
</dbReference>
<evidence type="ECO:0000256" key="14">
    <source>
        <dbReference type="ARBA" id="ARBA00022837"/>
    </source>
</evidence>
<dbReference type="PROSITE" id="PS50870">
    <property type="entry name" value="AH"/>
    <property type="match status" value="1"/>
</dbReference>
<dbReference type="InterPro" id="IPR009003">
    <property type="entry name" value="Peptidase_S1_PA"/>
</dbReference>